<feature type="binding site" evidence="15">
    <location>
        <position position="191"/>
    </location>
    <ligand>
        <name>L-homoserine</name>
        <dbReference type="ChEBI" id="CHEBI:57476"/>
    </ligand>
</feature>
<evidence type="ECO:0000256" key="17">
    <source>
        <dbReference type="RuleBase" id="RU004171"/>
    </source>
</evidence>
<keyword evidence="7 16" id="KW-0028">Amino-acid biosynthesis</keyword>
<dbReference type="FunFam" id="3.30.360.10:FF:000005">
    <property type="entry name" value="Homoserine dehydrogenase"/>
    <property type="match status" value="1"/>
</dbReference>
<dbReference type="GO" id="GO:0046872">
    <property type="term" value="F:metal ion binding"/>
    <property type="evidence" value="ECO:0007669"/>
    <property type="project" value="UniProtKB-KW"/>
</dbReference>
<evidence type="ECO:0000256" key="7">
    <source>
        <dbReference type="ARBA" id="ARBA00022605"/>
    </source>
</evidence>
<evidence type="ECO:0000256" key="11">
    <source>
        <dbReference type="ARBA" id="ARBA00023002"/>
    </source>
</evidence>
<feature type="domain" description="ACT" evidence="18">
    <location>
        <begin position="352"/>
        <end position="433"/>
    </location>
</feature>
<evidence type="ECO:0000256" key="14">
    <source>
        <dbReference type="PIRSR" id="PIRSR000098-1"/>
    </source>
</evidence>
<comment type="similarity">
    <text evidence="4 17">Belongs to the homoserine dehydrogenase family.</text>
</comment>
<dbReference type="InterPro" id="IPR036291">
    <property type="entry name" value="NAD(P)-bd_dom_sf"/>
</dbReference>
<evidence type="ECO:0000256" key="1">
    <source>
        <dbReference type="ARBA" id="ARBA00001920"/>
    </source>
</evidence>
<comment type="catalytic activity">
    <reaction evidence="16">
        <text>L-homoserine + NADP(+) = L-aspartate 4-semialdehyde + NADPH + H(+)</text>
        <dbReference type="Rhea" id="RHEA:15761"/>
        <dbReference type="ChEBI" id="CHEBI:15378"/>
        <dbReference type="ChEBI" id="CHEBI:57476"/>
        <dbReference type="ChEBI" id="CHEBI:57783"/>
        <dbReference type="ChEBI" id="CHEBI:58349"/>
        <dbReference type="ChEBI" id="CHEBI:537519"/>
        <dbReference type="EC" id="1.1.1.3"/>
    </reaction>
</comment>
<dbReference type="GO" id="GO:0009088">
    <property type="term" value="P:threonine biosynthetic process"/>
    <property type="evidence" value="ECO:0007669"/>
    <property type="project" value="UniProtKB-UniPathway"/>
</dbReference>
<dbReference type="PANTHER" id="PTHR43331:SF1">
    <property type="entry name" value="HOMOSERINE DEHYDROGENASE"/>
    <property type="match status" value="1"/>
</dbReference>
<dbReference type="InterPro" id="IPR045865">
    <property type="entry name" value="ACT-like_dom_sf"/>
</dbReference>
<feature type="active site" description="Proton donor" evidence="14">
    <location>
        <position position="206"/>
    </location>
</feature>
<dbReference type="UniPathway" id="UPA00051">
    <property type="reaction ID" value="UER00465"/>
</dbReference>
<evidence type="ECO:0000256" key="12">
    <source>
        <dbReference type="ARBA" id="ARBA00023027"/>
    </source>
</evidence>
<dbReference type="CDD" id="cd04881">
    <property type="entry name" value="ACT_HSDH-Hom"/>
    <property type="match status" value="1"/>
</dbReference>
<dbReference type="Gene3D" id="3.30.360.10">
    <property type="entry name" value="Dihydrodipicolinate Reductase, domain 2"/>
    <property type="match status" value="1"/>
</dbReference>
<dbReference type="SUPFAM" id="SSF55021">
    <property type="entry name" value="ACT-like"/>
    <property type="match status" value="1"/>
</dbReference>
<dbReference type="GO" id="GO:0050661">
    <property type="term" value="F:NADP binding"/>
    <property type="evidence" value="ECO:0007669"/>
    <property type="project" value="InterPro"/>
</dbReference>
<dbReference type="PIRSF" id="PIRSF000098">
    <property type="entry name" value="Homoser_dehydrog"/>
    <property type="match status" value="1"/>
</dbReference>
<evidence type="ECO:0000256" key="6">
    <source>
        <dbReference type="ARBA" id="ARBA00013376"/>
    </source>
</evidence>
<dbReference type="EC" id="1.1.1.3" evidence="5 16"/>
<comment type="pathway">
    <text evidence="3 16">Amino-acid biosynthesis; L-methionine biosynthesis via de novo pathway; L-homoserine from L-aspartate: step 3/3.</text>
</comment>
<keyword evidence="8 16" id="KW-0791">Threonine biosynthesis</keyword>
<evidence type="ECO:0000256" key="4">
    <source>
        <dbReference type="ARBA" id="ARBA00006753"/>
    </source>
</evidence>
<keyword evidence="10 15" id="KW-0521">NADP</keyword>
<comment type="cofactor">
    <cofactor evidence="1">
        <name>a metal cation</name>
        <dbReference type="ChEBI" id="CHEBI:25213"/>
    </cofactor>
</comment>
<keyword evidence="12" id="KW-0520">NAD</keyword>
<reference evidence="19 20" key="1">
    <citation type="submission" date="2019-02" db="EMBL/GenBank/DDBJ databases">
        <title>Deep-cultivation of Planctomycetes and their phenomic and genomic characterization uncovers novel biology.</title>
        <authorList>
            <person name="Wiegand S."/>
            <person name="Jogler M."/>
            <person name="Boedeker C."/>
            <person name="Pinto D."/>
            <person name="Vollmers J."/>
            <person name="Rivas-Marin E."/>
            <person name="Kohn T."/>
            <person name="Peeters S.H."/>
            <person name="Heuer A."/>
            <person name="Rast P."/>
            <person name="Oberbeckmann S."/>
            <person name="Bunk B."/>
            <person name="Jeske O."/>
            <person name="Meyerdierks A."/>
            <person name="Storesund J.E."/>
            <person name="Kallscheuer N."/>
            <person name="Luecker S."/>
            <person name="Lage O.M."/>
            <person name="Pohl T."/>
            <person name="Merkel B.J."/>
            <person name="Hornburger P."/>
            <person name="Mueller R.-W."/>
            <person name="Bruemmer F."/>
            <person name="Labrenz M."/>
            <person name="Spormann A.M."/>
            <person name="Op den Camp H."/>
            <person name="Overmann J."/>
            <person name="Amann R."/>
            <person name="Jetten M.S.M."/>
            <person name="Mascher T."/>
            <person name="Medema M.H."/>
            <person name="Devos D.P."/>
            <person name="Kaster A.-K."/>
            <person name="Ovreas L."/>
            <person name="Rohde M."/>
            <person name="Galperin M.Y."/>
            <person name="Jogler C."/>
        </authorList>
    </citation>
    <scope>NUCLEOTIDE SEQUENCE [LARGE SCALE GENOMIC DNA]</scope>
    <source>
        <strain evidence="19 20">V22</strain>
    </source>
</reference>
<evidence type="ECO:0000256" key="3">
    <source>
        <dbReference type="ARBA" id="ARBA00005062"/>
    </source>
</evidence>
<dbReference type="PROSITE" id="PS51671">
    <property type="entry name" value="ACT"/>
    <property type="match status" value="1"/>
</dbReference>
<dbReference type="EMBL" id="CP036316">
    <property type="protein sequence ID" value="QDT66544.1"/>
    <property type="molecule type" value="Genomic_DNA"/>
</dbReference>
<gene>
    <name evidence="19" type="primary">hom</name>
    <name evidence="19" type="ORF">V22_38140</name>
</gene>
<dbReference type="Pfam" id="PF03447">
    <property type="entry name" value="NAD_binding_3"/>
    <property type="match status" value="1"/>
</dbReference>
<dbReference type="Pfam" id="PF00742">
    <property type="entry name" value="Homoserine_dh"/>
    <property type="match status" value="1"/>
</dbReference>
<dbReference type="InterPro" id="IPR005106">
    <property type="entry name" value="Asp/hSer_DH_NAD-bd"/>
</dbReference>
<keyword evidence="20" id="KW-1185">Reference proteome</keyword>
<dbReference type="Gene3D" id="3.30.70.260">
    <property type="match status" value="1"/>
</dbReference>
<keyword evidence="13 16" id="KW-0486">Methionine biosynthesis</keyword>
<dbReference type="InterPro" id="IPR016204">
    <property type="entry name" value="HDH"/>
</dbReference>
<evidence type="ECO:0000256" key="13">
    <source>
        <dbReference type="ARBA" id="ARBA00023167"/>
    </source>
</evidence>
<sequence>MMKPLKIALIGMGTVGTGVARVLTDEHARITRRAGRGIEISHVVVRNPEKPREVEFPAGVVGTDLDAIMSNPEIDLVVELIGGIEPARTIVRDAILARKNVVTANKALLSNHGDELFALAREHGCTIGFEAAVAGGVPIIAGIGQSLAGNQVTSIEAILNGTSNFILTRMLEAGLPYDEAVKEAQELGYAEADPTMDVDGTDAAQKLVILTQLAFGTRVPLEQFSRQGIDTLQTEDLIYADELGYAVKLLGITRLRDGALEMHVQPTLVRHDRPLAQADGPQNMVAVEGDAVGMTLFAGPGAGMLPTASAVLADIIDVATNRAAVTFPHLDLFESHSPLPVLPSEETQCRYYFRFHVEDRPHVLADIADVLGRHDISLASVIQHESPEGPTDGDASIVPLVIMTHTAYNGQCQKAEEELKSLSAVRKSWVRMPVAD</sequence>
<dbReference type="SUPFAM" id="SSF55347">
    <property type="entry name" value="Glyceraldehyde-3-phosphate dehydrogenase-like, C-terminal domain"/>
    <property type="match status" value="1"/>
</dbReference>
<dbReference type="GO" id="GO:0004412">
    <property type="term" value="F:homoserine dehydrogenase activity"/>
    <property type="evidence" value="ECO:0007669"/>
    <property type="project" value="UniProtKB-EC"/>
</dbReference>
<proteinExistence type="inferred from homology"/>
<dbReference type="GO" id="GO:0009086">
    <property type="term" value="P:methionine biosynthetic process"/>
    <property type="evidence" value="ECO:0007669"/>
    <property type="project" value="UniProtKB-KW"/>
</dbReference>
<dbReference type="Pfam" id="PF01842">
    <property type="entry name" value="ACT"/>
    <property type="match status" value="1"/>
</dbReference>
<dbReference type="SUPFAM" id="SSF51735">
    <property type="entry name" value="NAD(P)-binding Rossmann-fold domains"/>
    <property type="match status" value="1"/>
</dbReference>
<name>A0A517TDU5_9PLAN</name>
<keyword evidence="9" id="KW-0479">Metal-binding</keyword>
<accession>A0A517TDU5</accession>
<evidence type="ECO:0000313" key="19">
    <source>
        <dbReference type="EMBL" id="QDT66544.1"/>
    </source>
</evidence>
<dbReference type="Gene3D" id="3.40.50.720">
    <property type="entry name" value="NAD(P)-binding Rossmann-like Domain"/>
    <property type="match status" value="1"/>
</dbReference>
<organism evidence="19 20">
    <name type="scientific">Calycomorphotria hydatis</name>
    <dbReference type="NCBI Taxonomy" id="2528027"/>
    <lineage>
        <taxon>Bacteria</taxon>
        <taxon>Pseudomonadati</taxon>
        <taxon>Planctomycetota</taxon>
        <taxon>Planctomycetia</taxon>
        <taxon>Planctomycetales</taxon>
        <taxon>Planctomycetaceae</taxon>
        <taxon>Calycomorphotria</taxon>
    </lineage>
</organism>
<dbReference type="NCBIfam" id="NF004976">
    <property type="entry name" value="PRK06349.1"/>
    <property type="match status" value="1"/>
</dbReference>
<evidence type="ECO:0000256" key="16">
    <source>
        <dbReference type="RuleBase" id="RU000579"/>
    </source>
</evidence>
<evidence type="ECO:0000256" key="2">
    <source>
        <dbReference type="ARBA" id="ARBA00005056"/>
    </source>
</evidence>
<dbReference type="PROSITE" id="PS01042">
    <property type="entry name" value="HOMOSER_DHGENASE"/>
    <property type="match status" value="1"/>
</dbReference>
<dbReference type="Proteomes" id="UP000319976">
    <property type="component" value="Chromosome"/>
</dbReference>
<evidence type="ECO:0000256" key="10">
    <source>
        <dbReference type="ARBA" id="ARBA00022857"/>
    </source>
</evidence>
<dbReference type="PANTHER" id="PTHR43331">
    <property type="entry name" value="HOMOSERINE DEHYDROGENASE"/>
    <property type="match status" value="1"/>
</dbReference>
<evidence type="ECO:0000256" key="5">
    <source>
        <dbReference type="ARBA" id="ARBA00013213"/>
    </source>
</evidence>
<comment type="pathway">
    <text evidence="2 16">Amino-acid biosynthesis; L-threonine biosynthesis; L-threonine from L-aspartate: step 3/5.</text>
</comment>
<evidence type="ECO:0000256" key="9">
    <source>
        <dbReference type="ARBA" id="ARBA00022723"/>
    </source>
</evidence>
<dbReference type="FunFam" id="3.40.50.720:FF:000062">
    <property type="entry name" value="Homoserine dehydrogenase"/>
    <property type="match status" value="1"/>
</dbReference>
<dbReference type="InterPro" id="IPR019811">
    <property type="entry name" value="HDH_CS"/>
</dbReference>
<dbReference type="KEGG" id="chya:V22_38140"/>
<dbReference type="AlphaFoldDB" id="A0A517TDU5"/>
<evidence type="ECO:0000259" key="18">
    <source>
        <dbReference type="PROSITE" id="PS51671"/>
    </source>
</evidence>
<dbReference type="UniPathway" id="UPA00050">
    <property type="reaction ID" value="UER00063"/>
</dbReference>
<feature type="binding site" evidence="15">
    <location>
        <position position="106"/>
    </location>
    <ligand>
        <name>NADPH</name>
        <dbReference type="ChEBI" id="CHEBI:57783"/>
    </ligand>
</feature>
<evidence type="ECO:0000256" key="8">
    <source>
        <dbReference type="ARBA" id="ARBA00022697"/>
    </source>
</evidence>
<dbReference type="InterPro" id="IPR001342">
    <property type="entry name" value="HDH_cat"/>
</dbReference>
<protein>
    <recommendedName>
        <fullName evidence="6 16">Homoserine dehydrogenase</fullName>
        <ecNumber evidence="5 16">1.1.1.3</ecNumber>
    </recommendedName>
</protein>
<keyword evidence="11 16" id="KW-0560">Oxidoreductase</keyword>
<evidence type="ECO:0000313" key="20">
    <source>
        <dbReference type="Proteomes" id="UP000319976"/>
    </source>
</evidence>
<evidence type="ECO:0000256" key="15">
    <source>
        <dbReference type="PIRSR" id="PIRSR000098-2"/>
    </source>
</evidence>
<feature type="binding site" evidence="15">
    <location>
        <begin position="10"/>
        <end position="17"/>
    </location>
    <ligand>
        <name>NADP(+)</name>
        <dbReference type="ChEBI" id="CHEBI:58349"/>
    </ligand>
</feature>
<dbReference type="InterPro" id="IPR002912">
    <property type="entry name" value="ACT_dom"/>
</dbReference>
<dbReference type="RefSeq" id="WP_197439742.1">
    <property type="nucleotide sequence ID" value="NZ_CP036316.1"/>
</dbReference>